<keyword evidence="3" id="KW-1185">Reference proteome</keyword>
<gene>
    <name evidence="2" type="ORF">SAMN05660313_00295</name>
</gene>
<dbReference type="Proteomes" id="UP000183257">
    <property type="component" value="Unassembled WGS sequence"/>
</dbReference>
<dbReference type="STRING" id="76595.SAMN05660313_00295"/>
<name>A0A1K1M3H1_9FLAO</name>
<dbReference type="SMART" id="SM00554">
    <property type="entry name" value="FAS1"/>
    <property type="match status" value="1"/>
</dbReference>
<dbReference type="FunFam" id="2.30.180.10:FF:000032">
    <property type="entry name" value="Fasciclin domain-containing protein, putative"/>
    <property type="match status" value="1"/>
</dbReference>
<dbReference type="PANTHER" id="PTHR10900:SF77">
    <property type="entry name" value="FI19380P1"/>
    <property type="match status" value="1"/>
</dbReference>
<protein>
    <submittedName>
        <fullName evidence="2">Uncaracterized surface protein containing fasciclin (FAS1) repeats</fullName>
    </submittedName>
</protein>
<dbReference type="PROSITE" id="PS50213">
    <property type="entry name" value="FAS1"/>
    <property type="match status" value="1"/>
</dbReference>
<evidence type="ECO:0000313" key="3">
    <source>
        <dbReference type="Proteomes" id="UP000183257"/>
    </source>
</evidence>
<sequence length="199" mass="21705">MQFTDNYYDYYSKAIMKFPPIHLLIAILSVGYLSAQNTTQTTKNQGMNPNFSIVENTQQSLTHQTLLAAMQGSDLEDLLRNDGPFTVFAPSDKAFSKISSEKIAELLKSENKKDLTSLLTYHIIAGKISASKILKAMCQGNGVATYTTVQGKEIVATMKGTDIILTDALGHSAKITAADAEQCNGVMHLIDSVILPKQI</sequence>
<dbReference type="PANTHER" id="PTHR10900">
    <property type="entry name" value="PERIOSTIN-RELATED"/>
    <property type="match status" value="1"/>
</dbReference>
<dbReference type="InterPro" id="IPR000782">
    <property type="entry name" value="FAS1_domain"/>
</dbReference>
<reference evidence="3" key="1">
    <citation type="submission" date="2016-11" db="EMBL/GenBank/DDBJ databases">
        <authorList>
            <person name="Varghese N."/>
            <person name="Submissions S."/>
        </authorList>
    </citation>
    <scope>NUCLEOTIDE SEQUENCE [LARGE SCALE GENOMIC DNA]</scope>
    <source>
        <strain evidence="3">DSM 24786</strain>
    </source>
</reference>
<organism evidence="2 3">
    <name type="scientific">Cellulophaga fucicola</name>
    <dbReference type="NCBI Taxonomy" id="76595"/>
    <lineage>
        <taxon>Bacteria</taxon>
        <taxon>Pseudomonadati</taxon>
        <taxon>Bacteroidota</taxon>
        <taxon>Flavobacteriia</taxon>
        <taxon>Flavobacteriales</taxon>
        <taxon>Flavobacteriaceae</taxon>
        <taxon>Cellulophaga</taxon>
    </lineage>
</organism>
<dbReference type="InterPro" id="IPR050904">
    <property type="entry name" value="Adhesion/Biosynth-related"/>
</dbReference>
<evidence type="ECO:0000259" key="1">
    <source>
        <dbReference type="PROSITE" id="PS50213"/>
    </source>
</evidence>
<dbReference type="EMBL" id="FPIY01000001">
    <property type="protein sequence ID" value="SFW17656.1"/>
    <property type="molecule type" value="Genomic_DNA"/>
</dbReference>
<accession>A0A1K1M3H1</accession>
<dbReference type="AlphaFoldDB" id="A0A1K1M3H1"/>
<evidence type="ECO:0000313" key="2">
    <source>
        <dbReference type="EMBL" id="SFW17656.1"/>
    </source>
</evidence>
<dbReference type="Pfam" id="PF02469">
    <property type="entry name" value="Fasciclin"/>
    <property type="match status" value="1"/>
</dbReference>
<dbReference type="SUPFAM" id="SSF82153">
    <property type="entry name" value="FAS1 domain"/>
    <property type="match status" value="1"/>
</dbReference>
<dbReference type="Gene3D" id="2.30.180.10">
    <property type="entry name" value="FAS1 domain"/>
    <property type="match status" value="1"/>
</dbReference>
<dbReference type="InterPro" id="IPR036378">
    <property type="entry name" value="FAS1_dom_sf"/>
</dbReference>
<proteinExistence type="predicted"/>
<feature type="domain" description="FAS1" evidence="1">
    <location>
        <begin position="50"/>
        <end position="194"/>
    </location>
</feature>